<dbReference type="Pfam" id="PF14555">
    <property type="entry name" value="UBA_4"/>
    <property type="match status" value="1"/>
</dbReference>
<feature type="compositionally biased region" description="Low complexity" evidence="2">
    <location>
        <begin position="69"/>
        <end position="81"/>
    </location>
</feature>
<feature type="domain" description="UBX" evidence="3">
    <location>
        <begin position="386"/>
        <end position="465"/>
    </location>
</feature>
<sequence>MEGFDNLTDAQRETLQSFQAVTGLDDIEVALSVLESHSWQLEPAVHAILDPPQPSYRQPTSYDYDEDGVGSSSGNSPVGSGASTPLRSAPANAAPRNEAPAGGVQRSTPSLLSILTFPVVFSWKLGWKIVWTLWSFTVTLLPIQYRPLPRTATPPRSNDPRAAAARFLLNYEQSYGDRHPDFYQGSYSQALEAAKRDLRYLVVVLHSSEHDDTDAFCRTVLNSNELIDYLRDKNIMVWAGDIREPEAFKVSNVLSATRYPFLGIIGPQGSRMVVIERVEGPRTASQIITTITRVTDRMDGQIAAIRAERQAQSSARTLREQQDEAYQASLRADQEKERKAREEAERAERERAEEERKERERVERREAKAKRKETLRETLPPEPDATEPELAKLAIRLPSGERLARRFRAADLVQLLYDFIETHDLSPLDLEAEFEVVNTYPRKVIRDMGKSLREVGLSPSASVIVEERVDSEEEE</sequence>
<evidence type="ECO:0000256" key="1">
    <source>
        <dbReference type="ARBA" id="ARBA00023054"/>
    </source>
</evidence>
<dbReference type="InterPro" id="IPR049483">
    <property type="entry name" value="FAF1_2-like_UAS"/>
</dbReference>
<reference evidence="4" key="1">
    <citation type="submission" date="2020-05" db="EMBL/GenBank/DDBJ databases">
        <title>Phylogenomic resolution of chytrid fungi.</title>
        <authorList>
            <person name="Stajich J.E."/>
            <person name="Amses K."/>
            <person name="Simmons R."/>
            <person name="Seto K."/>
            <person name="Myers J."/>
            <person name="Bonds A."/>
            <person name="Quandt C.A."/>
            <person name="Barry K."/>
            <person name="Liu P."/>
            <person name="Grigoriev I."/>
            <person name="Longcore J.E."/>
            <person name="James T.Y."/>
        </authorList>
    </citation>
    <scope>NUCLEOTIDE SEQUENCE</scope>
    <source>
        <strain evidence="4">JEL0318</strain>
    </source>
</reference>
<dbReference type="PANTHER" id="PTHR23322">
    <property type="entry name" value="FAS-ASSOCIATED PROTEIN"/>
    <property type="match status" value="1"/>
</dbReference>
<comment type="caution">
    <text evidence="4">The sequence shown here is derived from an EMBL/GenBank/DDBJ whole genome shotgun (WGS) entry which is preliminary data.</text>
</comment>
<proteinExistence type="predicted"/>
<dbReference type="SMART" id="SM00594">
    <property type="entry name" value="UAS"/>
    <property type="match status" value="1"/>
</dbReference>
<evidence type="ECO:0000313" key="4">
    <source>
        <dbReference type="EMBL" id="KAJ3033770.1"/>
    </source>
</evidence>
<keyword evidence="1" id="KW-0175">Coiled coil</keyword>
<protein>
    <submittedName>
        <fullName evidence="4">FAS-associated factor 2</fullName>
    </submittedName>
</protein>
<dbReference type="GO" id="GO:0005783">
    <property type="term" value="C:endoplasmic reticulum"/>
    <property type="evidence" value="ECO:0007669"/>
    <property type="project" value="TreeGrafter"/>
</dbReference>
<dbReference type="SUPFAM" id="SSF54236">
    <property type="entry name" value="Ubiquitin-like"/>
    <property type="match status" value="1"/>
</dbReference>
<dbReference type="InterPro" id="IPR029071">
    <property type="entry name" value="Ubiquitin-like_domsf"/>
</dbReference>
<dbReference type="GO" id="GO:0043130">
    <property type="term" value="F:ubiquitin binding"/>
    <property type="evidence" value="ECO:0007669"/>
    <property type="project" value="TreeGrafter"/>
</dbReference>
<feature type="compositionally biased region" description="Low complexity" evidence="2">
    <location>
        <begin position="89"/>
        <end position="101"/>
    </location>
</feature>
<accession>A0AAD5WZX1</accession>
<dbReference type="Gene3D" id="1.10.8.10">
    <property type="entry name" value="DNA helicase RuvA subunit, C-terminal domain"/>
    <property type="match status" value="1"/>
</dbReference>
<dbReference type="Pfam" id="PF00789">
    <property type="entry name" value="UBX"/>
    <property type="match status" value="1"/>
</dbReference>
<evidence type="ECO:0000256" key="2">
    <source>
        <dbReference type="SAM" id="MobiDB-lite"/>
    </source>
</evidence>
<feature type="region of interest" description="Disordered" evidence="2">
    <location>
        <begin position="313"/>
        <end position="385"/>
    </location>
</feature>
<dbReference type="Proteomes" id="UP001212841">
    <property type="component" value="Unassembled WGS sequence"/>
</dbReference>
<dbReference type="GO" id="GO:0036503">
    <property type="term" value="P:ERAD pathway"/>
    <property type="evidence" value="ECO:0007669"/>
    <property type="project" value="TreeGrafter"/>
</dbReference>
<dbReference type="Gene3D" id="3.10.20.90">
    <property type="entry name" value="Phosphatidylinositol 3-kinase Catalytic Subunit, Chain A, domain 1"/>
    <property type="match status" value="1"/>
</dbReference>
<dbReference type="SMART" id="SM00166">
    <property type="entry name" value="UBX"/>
    <property type="match status" value="1"/>
</dbReference>
<organism evidence="4 5">
    <name type="scientific">Rhizophlyctis rosea</name>
    <dbReference type="NCBI Taxonomy" id="64517"/>
    <lineage>
        <taxon>Eukaryota</taxon>
        <taxon>Fungi</taxon>
        <taxon>Fungi incertae sedis</taxon>
        <taxon>Chytridiomycota</taxon>
        <taxon>Chytridiomycota incertae sedis</taxon>
        <taxon>Chytridiomycetes</taxon>
        <taxon>Rhizophlyctidales</taxon>
        <taxon>Rhizophlyctidaceae</taxon>
        <taxon>Rhizophlyctis</taxon>
    </lineage>
</organism>
<dbReference type="InterPro" id="IPR036249">
    <property type="entry name" value="Thioredoxin-like_sf"/>
</dbReference>
<dbReference type="PROSITE" id="PS50033">
    <property type="entry name" value="UBX"/>
    <property type="match status" value="1"/>
</dbReference>
<dbReference type="PANTHER" id="PTHR23322:SF1">
    <property type="entry name" value="FAS-ASSOCIATED FACTOR 2"/>
    <property type="match status" value="1"/>
</dbReference>
<dbReference type="Pfam" id="PF21021">
    <property type="entry name" value="FAF1"/>
    <property type="match status" value="1"/>
</dbReference>
<dbReference type="EMBL" id="JADGJD010002243">
    <property type="protein sequence ID" value="KAJ3033770.1"/>
    <property type="molecule type" value="Genomic_DNA"/>
</dbReference>
<evidence type="ECO:0000313" key="5">
    <source>
        <dbReference type="Proteomes" id="UP001212841"/>
    </source>
</evidence>
<gene>
    <name evidence="4" type="primary">FAF2</name>
    <name evidence="4" type="ORF">HK097_004732</name>
</gene>
<keyword evidence="5" id="KW-1185">Reference proteome</keyword>
<name>A0AAD5WZX1_9FUNG</name>
<feature type="region of interest" description="Disordered" evidence="2">
    <location>
        <begin position="50"/>
        <end position="106"/>
    </location>
</feature>
<dbReference type="CDD" id="cd01767">
    <property type="entry name" value="UBX"/>
    <property type="match status" value="1"/>
</dbReference>
<dbReference type="SUPFAM" id="SSF52833">
    <property type="entry name" value="Thioredoxin-like"/>
    <property type="match status" value="1"/>
</dbReference>
<feature type="compositionally biased region" description="Basic and acidic residues" evidence="2">
    <location>
        <begin position="332"/>
        <end position="376"/>
    </location>
</feature>
<evidence type="ECO:0000259" key="3">
    <source>
        <dbReference type="PROSITE" id="PS50033"/>
    </source>
</evidence>
<dbReference type="InterPro" id="IPR001012">
    <property type="entry name" value="UBX_dom"/>
</dbReference>
<dbReference type="InterPro" id="IPR050730">
    <property type="entry name" value="UBX_domain-protein"/>
</dbReference>
<dbReference type="InterPro" id="IPR006577">
    <property type="entry name" value="UAS"/>
</dbReference>
<dbReference type="Gene3D" id="3.40.30.10">
    <property type="entry name" value="Glutaredoxin"/>
    <property type="match status" value="1"/>
</dbReference>
<dbReference type="AlphaFoldDB" id="A0AAD5WZX1"/>